<dbReference type="EMBL" id="AB201636">
    <property type="protein sequence ID" value="BAD91490.1"/>
    <property type="molecule type" value="Genomic_DNA"/>
</dbReference>
<feature type="region of interest" description="Disordered" evidence="1">
    <location>
        <begin position="1"/>
        <end position="44"/>
    </location>
</feature>
<name>Q59I34_COTJA</name>
<proteinExistence type="predicted"/>
<evidence type="ECO:0000256" key="1">
    <source>
        <dbReference type="SAM" id="MobiDB-lite"/>
    </source>
</evidence>
<reference evidence="2" key="1">
    <citation type="submission" date="2005-02" db="EMBL/GenBank/DDBJ databases">
        <title>Nucleotide polymorphisms at the Mc1r locus of poultry.</title>
        <authorList>
            <person name="Wada A."/>
            <person name="Tsudzuki M."/>
        </authorList>
    </citation>
    <scope>NUCLEOTIDE SEQUENCE</scope>
</reference>
<gene>
    <name evidence="2" type="primary">Mc1r</name>
</gene>
<keyword evidence="2" id="KW-0675">Receptor</keyword>
<accession>Q59I34</accession>
<evidence type="ECO:0000313" key="2">
    <source>
        <dbReference type="EMBL" id="BAD91490.1"/>
    </source>
</evidence>
<feature type="compositionally biased region" description="Low complexity" evidence="1">
    <location>
        <begin position="26"/>
        <end position="36"/>
    </location>
</feature>
<dbReference type="AlphaFoldDB" id="Q59I34"/>
<sequence>MSTLAPLRLLREPWNATEGNQSNTTAPGPAAPGARGWTSPMSCS</sequence>
<organism evidence="2">
    <name type="scientific">Coturnix japonica</name>
    <name type="common">Japanese quail</name>
    <name type="synonym">Coturnix coturnix japonica</name>
    <dbReference type="NCBI Taxonomy" id="93934"/>
    <lineage>
        <taxon>Eukaryota</taxon>
        <taxon>Metazoa</taxon>
        <taxon>Chordata</taxon>
        <taxon>Craniata</taxon>
        <taxon>Vertebrata</taxon>
        <taxon>Euteleostomi</taxon>
        <taxon>Archelosauria</taxon>
        <taxon>Archosauria</taxon>
        <taxon>Dinosauria</taxon>
        <taxon>Saurischia</taxon>
        <taxon>Theropoda</taxon>
        <taxon>Coelurosauria</taxon>
        <taxon>Aves</taxon>
        <taxon>Neognathae</taxon>
        <taxon>Galloanserae</taxon>
        <taxon>Galliformes</taxon>
        <taxon>Phasianidae</taxon>
        <taxon>Perdicinae</taxon>
        <taxon>Coturnix</taxon>
    </lineage>
</organism>
<protein>
    <submittedName>
        <fullName evidence="2">Melanocortin 1 receptor</fullName>
    </submittedName>
</protein>